<feature type="region of interest" description="Disordered" evidence="1">
    <location>
        <begin position="91"/>
        <end position="136"/>
    </location>
</feature>
<feature type="compositionally biased region" description="Polar residues" evidence="1">
    <location>
        <begin position="17"/>
        <end position="29"/>
    </location>
</feature>
<dbReference type="InterPro" id="IPR003121">
    <property type="entry name" value="SWIB_MDM2_domain"/>
</dbReference>
<accession>A0A6A4R1H2</accession>
<dbReference type="InterPro" id="IPR019835">
    <property type="entry name" value="SWIB_domain"/>
</dbReference>
<feature type="compositionally biased region" description="Low complexity" evidence="1">
    <location>
        <begin position="1"/>
        <end position="16"/>
    </location>
</feature>
<dbReference type="Proteomes" id="UP000447434">
    <property type="component" value="Chromosome 2"/>
</dbReference>
<dbReference type="Pfam" id="PF02201">
    <property type="entry name" value="SWIB"/>
    <property type="match status" value="1"/>
</dbReference>
<keyword evidence="3" id="KW-1185">Reference proteome</keyword>
<dbReference type="SUPFAM" id="SSF47592">
    <property type="entry name" value="SWIB/MDM2 domain"/>
    <property type="match status" value="1"/>
</dbReference>
<reference evidence="3" key="1">
    <citation type="journal article" date="2020" name="Nat. Commun.">
        <title>Genome sequence of the cluster root forming white lupin.</title>
        <authorList>
            <person name="Hufnagel B."/>
            <person name="Marques A."/>
            <person name="Soriano A."/>
            <person name="Marques L."/>
            <person name="Divol F."/>
            <person name="Doumas P."/>
            <person name="Sallet E."/>
            <person name="Mancinotti D."/>
            <person name="Carrere S."/>
            <person name="Marande W."/>
            <person name="Arribat S."/>
            <person name="Keller J."/>
            <person name="Huneau C."/>
            <person name="Blein T."/>
            <person name="Aime D."/>
            <person name="Laguerre M."/>
            <person name="Taylor J."/>
            <person name="Schubert V."/>
            <person name="Nelson M."/>
            <person name="Geu-Flores F."/>
            <person name="Crespi M."/>
            <person name="Gallardo-Guerrero K."/>
            <person name="Delaux P.-M."/>
            <person name="Salse J."/>
            <person name="Berges H."/>
            <person name="Guyot R."/>
            <person name="Gouzy J."/>
            <person name="Peret B."/>
        </authorList>
    </citation>
    <scope>NUCLEOTIDE SEQUENCE [LARGE SCALE GENOMIC DNA]</scope>
    <source>
        <strain evidence="3">cv. Amiga</strain>
    </source>
</reference>
<evidence type="ECO:0000313" key="3">
    <source>
        <dbReference type="Proteomes" id="UP000447434"/>
    </source>
</evidence>
<dbReference type="PROSITE" id="PS51925">
    <property type="entry name" value="SWIB_MDM2"/>
    <property type="match status" value="1"/>
</dbReference>
<comment type="caution">
    <text evidence="2">The sequence shown here is derived from an EMBL/GenBank/DDBJ whole genome shotgun (WGS) entry which is preliminary data.</text>
</comment>
<evidence type="ECO:0000313" key="2">
    <source>
        <dbReference type="EMBL" id="KAE9619857.1"/>
    </source>
</evidence>
<dbReference type="AlphaFoldDB" id="A0A6A4R1H2"/>
<protein>
    <submittedName>
        <fullName evidence="2">Putative transcription regulator SWI/SNF-BAF60b family</fullName>
    </submittedName>
</protein>
<dbReference type="EMBL" id="WOCE01000002">
    <property type="protein sequence ID" value="KAE9619857.1"/>
    <property type="molecule type" value="Genomic_DNA"/>
</dbReference>
<dbReference type="CDD" id="cd10568">
    <property type="entry name" value="SWIB_like"/>
    <property type="match status" value="1"/>
</dbReference>
<dbReference type="SMART" id="SM00151">
    <property type="entry name" value="SWIB"/>
    <property type="match status" value="1"/>
</dbReference>
<feature type="compositionally biased region" description="Low complexity" evidence="1">
    <location>
        <begin position="30"/>
        <end position="42"/>
    </location>
</feature>
<name>A0A6A4R1H2_LUPAL</name>
<dbReference type="PANTHER" id="PTHR13844">
    <property type="entry name" value="SWI/SNF-RELATED MATRIX-ASSOCIATED ACTIN-DEPENDENT REGULATOR OF CHROMATIN SUBFAMILY D"/>
    <property type="match status" value="1"/>
</dbReference>
<evidence type="ECO:0000256" key="1">
    <source>
        <dbReference type="SAM" id="MobiDB-lite"/>
    </source>
</evidence>
<feature type="region of interest" description="Disordered" evidence="1">
    <location>
        <begin position="1"/>
        <end position="42"/>
    </location>
</feature>
<dbReference type="OrthoDB" id="10263741at2759"/>
<dbReference type="Gene3D" id="1.10.245.10">
    <property type="entry name" value="SWIB/MDM2 domain"/>
    <property type="match status" value="1"/>
</dbReference>
<dbReference type="InterPro" id="IPR036885">
    <property type="entry name" value="SWIB_MDM2_dom_sf"/>
</dbReference>
<organism evidence="2 3">
    <name type="scientific">Lupinus albus</name>
    <name type="common">White lupine</name>
    <name type="synonym">Lupinus termis</name>
    <dbReference type="NCBI Taxonomy" id="3870"/>
    <lineage>
        <taxon>Eukaryota</taxon>
        <taxon>Viridiplantae</taxon>
        <taxon>Streptophyta</taxon>
        <taxon>Embryophyta</taxon>
        <taxon>Tracheophyta</taxon>
        <taxon>Spermatophyta</taxon>
        <taxon>Magnoliopsida</taxon>
        <taxon>eudicotyledons</taxon>
        <taxon>Gunneridae</taxon>
        <taxon>Pentapetalae</taxon>
        <taxon>rosids</taxon>
        <taxon>fabids</taxon>
        <taxon>Fabales</taxon>
        <taxon>Fabaceae</taxon>
        <taxon>Papilionoideae</taxon>
        <taxon>50 kb inversion clade</taxon>
        <taxon>genistoids sensu lato</taxon>
        <taxon>core genistoids</taxon>
        <taxon>Genisteae</taxon>
        <taxon>Lupinus</taxon>
    </lineage>
</organism>
<sequence length="539" mass="59575">MSVNNNNSSKGIGSSSLPFGNATSIPSNPGFSQSQGQAQIGAGFQGQFPLSQAHAIAQAQSKAAHAQAAAHAQLQAHLQAQGLTLNQSQSGGLGNLGVSPTLGSTPGNASGKRMPLKPPVRPVGFSPPNSFSPLRPMELTPAALNRRKKQKIPEKQLHEKVAAILPQSALYTQLLEFESRVDAALSRKKVDIQEALKNPPCIQKTLRIYVFNTFANQVRTIPKKPNAELPTWTLKIVGRILEDGIDPDQPGVVQKSSVLYPKFSAFFRRVTISLDQTLYPDNHVIIWENSRSPAPHEGFEVKRKGDEEFTVSIRLEMNYVPEKFKLSQALTEVLGIEVDTRPRVIAAIWHYVKARKLQNPNDPSFFHCDQPLQKVFGDEKVKFTMVSQKISHHLFPPQPILLEHKIKLSGNSPAGTACYDVTVDIPFPIQRELSALLASVEKNKEIDTCDEAICGIIRKIHEHRRRRAFFLGFSQSPVEFINALIESQSKDLKFVAGEPSRNAEKEGRSEFFNQPWVEDAVIRYLNRKPAAGNDAPGST</sequence>
<gene>
    <name evidence="2" type="ORF">Lalb_Chr02g0157701</name>
</gene>
<proteinExistence type="predicted"/>